<dbReference type="AlphaFoldDB" id="A0A6A4TL02"/>
<protein>
    <submittedName>
        <fullName evidence="1">Uncharacterized protein</fullName>
    </submittedName>
</protein>
<reference evidence="1 2" key="1">
    <citation type="submission" date="2019-06" db="EMBL/GenBank/DDBJ databases">
        <title>Draft genomes of female and male turbot (Scophthalmus maximus).</title>
        <authorList>
            <person name="Xu H."/>
            <person name="Xu X.-W."/>
            <person name="Shao C."/>
            <person name="Chen S."/>
        </authorList>
    </citation>
    <scope>NUCLEOTIDE SEQUENCE [LARGE SCALE GENOMIC DNA]</scope>
    <source>
        <strain evidence="1">Ysfricsl-2016a</strain>
        <tissue evidence="1">Blood</tissue>
    </source>
</reference>
<name>A0A6A4TL02_SCOMX</name>
<evidence type="ECO:0000313" key="2">
    <source>
        <dbReference type="Proteomes" id="UP000438429"/>
    </source>
</evidence>
<proteinExistence type="predicted"/>
<dbReference type="EMBL" id="VEVO01000001">
    <property type="protein sequence ID" value="KAF0047557.1"/>
    <property type="molecule type" value="Genomic_DNA"/>
</dbReference>
<accession>A0A6A4TL02</accession>
<sequence length="215" mass="23884">MKSATICFLCSALVVLFYKRLRNVQRFSALTLRNIRLLLGRVCVWLQSDLKAQGSYGQGSARSLFSGDEKKLRGGNHRVVTPPLRVMESQHVSFFFVTEKTIPNRVNHTMQTGELHFGFSAQPQPQLTVCALSAAALTGNLQGPSAGSLVTSDEGRDRMYVPCKTQCTLLPTRFTRYAVNTPPCYCLGEVISNERKWRQGEEGDEPRSHTSPDSG</sequence>
<organism evidence="1 2">
    <name type="scientific">Scophthalmus maximus</name>
    <name type="common">Turbot</name>
    <name type="synonym">Psetta maxima</name>
    <dbReference type="NCBI Taxonomy" id="52904"/>
    <lineage>
        <taxon>Eukaryota</taxon>
        <taxon>Metazoa</taxon>
        <taxon>Chordata</taxon>
        <taxon>Craniata</taxon>
        <taxon>Vertebrata</taxon>
        <taxon>Euteleostomi</taxon>
        <taxon>Actinopterygii</taxon>
        <taxon>Neopterygii</taxon>
        <taxon>Teleostei</taxon>
        <taxon>Neoteleostei</taxon>
        <taxon>Acanthomorphata</taxon>
        <taxon>Carangaria</taxon>
        <taxon>Pleuronectiformes</taxon>
        <taxon>Pleuronectoidei</taxon>
        <taxon>Scophthalmidae</taxon>
        <taxon>Scophthalmus</taxon>
    </lineage>
</organism>
<evidence type="ECO:0000313" key="1">
    <source>
        <dbReference type="EMBL" id="KAF0047557.1"/>
    </source>
</evidence>
<comment type="caution">
    <text evidence="1">The sequence shown here is derived from an EMBL/GenBank/DDBJ whole genome shotgun (WGS) entry which is preliminary data.</text>
</comment>
<dbReference type="Proteomes" id="UP000438429">
    <property type="component" value="Unassembled WGS sequence"/>
</dbReference>
<gene>
    <name evidence="1" type="ORF">F2P81_001190</name>
</gene>